<evidence type="ECO:0000256" key="12">
    <source>
        <dbReference type="ARBA" id="ARBA00023128"/>
    </source>
</evidence>
<evidence type="ECO:0000256" key="11">
    <source>
        <dbReference type="ARBA" id="ARBA00023010"/>
    </source>
</evidence>
<keyword evidence="16" id="KW-1133">Transmembrane helix</keyword>
<proteinExistence type="inferred from homology"/>
<keyword evidence="7" id="KW-0999">Mitochondrion inner membrane</keyword>
<feature type="compositionally biased region" description="Basic and acidic residues" evidence="15">
    <location>
        <begin position="1"/>
        <end position="10"/>
    </location>
</feature>
<evidence type="ECO:0000256" key="15">
    <source>
        <dbReference type="SAM" id="MobiDB-lite"/>
    </source>
</evidence>
<comment type="similarity">
    <text evidence="4">Belongs to the TIM16/PAM16 family.</text>
</comment>
<dbReference type="SUPFAM" id="SSF55811">
    <property type="entry name" value="Nudix"/>
    <property type="match status" value="1"/>
</dbReference>
<evidence type="ECO:0000256" key="9">
    <source>
        <dbReference type="ARBA" id="ARBA00022842"/>
    </source>
</evidence>
<sequence length="541" mass="61041">MEDRDAELEKGSAATGSVSSSNSNRDRRKYQHQKGVPDVDIIFGNNVAFTDYNEPKEEPIDTPTINFMIMTRTKGNKSVLRTVDVPLDSELVVSLKAREEAEKAEKKNIKRLILDINERREMEDRDAELEKGSAATGSVSSSNTNRDRRKYQHQKGVPDAKYLAQMVLLGAQVVGRAFTRALRQEFAASQTAANQRRANNGSNDRGINAKLGMSLQEAQQILNVDNKKLTELDAETVLKSYNHLFDVNDKSKGGSFYLQSKKCGQNWTQMDSLWQSLDYCHSFQTLSPIRGNRFLRPKSFVPIINANGFHSTKDSSDMFEEALSEQNIQNCIKVLKDVAVIRPKKGFSIGRNRNQNRAAVLVPFCRSEDREPSVLFTQRSTSLSQHRGEVCFPGGVEEDIDDNQVIRTAVRESVEELGIDEKRVITYGVLNPIPAANGTAVHPVLGFIDLSNFELNSGINKDEVESVFVVPLKRLVDENNWKFTHWKAGWITPVYIDSNRLNPRIWGLTSSILYMVLSALLPNVFQYNSKFLRFRTKSPLN</sequence>
<dbReference type="EMBL" id="CAJPIZ010004367">
    <property type="protein sequence ID" value="CAG2107459.1"/>
    <property type="molecule type" value="Genomic_DNA"/>
</dbReference>
<dbReference type="Proteomes" id="UP000759131">
    <property type="component" value="Unassembled WGS sequence"/>
</dbReference>
<keyword evidence="12" id="KW-0496">Mitochondrion</keyword>
<name>A0A7R9PZV2_9ACAR</name>
<dbReference type="GO" id="GO:0010945">
    <property type="term" value="F:coenzyme A diphosphatase activity"/>
    <property type="evidence" value="ECO:0007669"/>
    <property type="project" value="InterPro"/>
</dbReference>
<dbReference type="GO" id="GO:0005743">
    <property type="term" value="C:mitochondrial inner membrane"/>
    <property type="evidence" value="ECO:0007669"/>
    <property type="project" value="UniProtKB-SubCell"/>
</dbReference>
<evidence type="ECO:0000313" key="18">
    <source>
        <dbReference type="EMBL" id="CAD7627029.1"/>
    </source>
</evidence>
<dbReference type="CDD" id="cd03426">
    <property type="entry name" value="NUDIX_CoAse_Nudt7"/>
    <property type="match status" value="1"/>
</dbReference>
<keyword evidence="8" id="KW-0378">Hydrolase</keyword>
<evidence type="ECO:0000259" key="17">
    <source>
        <dbReference type="PROSITE" id="PS51462"/>
    </source>
</evidence>
<keyword evidence="9" id="KW-0460">Magnesium</keyword>
<gene>
    <name evidence="18" type="ORF">OSB1V03_LOCUS7459</name>
</gene>
<evidence type="ECO:0000256" key="5">
    <source>
        <dbReference type="ARBA" id="ARBA00022448"/>
    </source>
</evidence>
<evidence type="ECO:0000256" key="4">
    <source>
        <dbReference type="ARBA" id="ARBA00008817"/>
    </source>
</evidence>
<evidence type="ECO:0000256" key="10">
    <source>
        <dbReference type="ARBA" id="ARBA00022927"/>
    </source>
</evidence>
<evidence type="ECO:0000256" key="2">
    <source>
        <dbReference type="ARBA" id="ARBA00001946"/>
    </source>
</evidence>
<dbReference type="InterPro" id="IPR036869">
    <property type="entry name" value="J_dom_sf"/>
</dbReference>
<keyword evidence="19" id="KW-1185">Reference proteome</keyword>
<evidence type="ECO:0000256" key="7">
    <source>
        <dbReference type="ARBA" id="ARBA00022792"/>
    </source>
</evidence>
<dbReference type="AlphaFoldDB" id="A0A7R9PZV2"/>
<evidence type="ECO:0000256" key="1">
    <source>
        <dbReference type="ARBA" id="ARBA00001936"/>
    </source>
</evidence>
<evidence type="ECO:0000256" key="13">
    <source>
        <dbReference type="ARBA" id="ARBA00023136"/>
    </source>
</evidence>
<protein>
    <recommendedName>
        <fullName evidence="17">Nudix hydrolase domain-containing protein</fullName>
    </recommendedName>
</protein>
<keyword evidence="16" id="KW-0812">Transmembrane</keyword>
<evidence type="ECO:0000256" key="3">
    <source>
        <dbReference type="ARBA" id="ARBA00004443"/>
    </source>
</evidence>
<keyword evidence="10" id="KW-0653">Protein transport</keyword>
<dbReference type="InterPro" id="IPR000086">
    <property type="entry name" value="NUDIX_hydrolase_dom"/>
</dbReference>
<dbReference type="InterPro" id="IPR015797">
    <property type="entry name" value="NUDIX_hydrolase-like_dom_sf"/>
</dbReference>
<dbReference type="OrthoDB" id="10262892at2759"/>
<feature type="domain" description="Nudix hydrolase" evidence="17">
    <location>
        <begin position="354"/>
        <end position="493"/>
    </location>
</feature>
<comment type="cofactor">
    <cofactor evidence="2">
        <name>Mg(2+)</name>
        <dbReference type="ChEBI" id="CHEBI:18420"/>
    </cofactor>
</comment>
<keyword evidence="11" id="KW-0811">Translocation</keyword>
<feature type="region of interest" description="Disordered" evidence="15">
    <location>
        <begin position="123"/>
        <end position="156"/>
    </location>
</feature>
<keyword evidence="13 16" id="KW-0472">Membrane</keyword>
<evidence type="ECO:0000256" key="8">
    <source>
        <dbReference type="ARBA" id="ARBA00022801"/>
    </source>
</evidence>
<keyword evidence="5" id="KW-0813">Transport</keyword>
<reference evidence="18" key="1">
    <citation type="submission" date="2020-11" db="EMBL/GenBank/DDBJ databases">
        <authorList>
            <person name="Tran Van P."/>
        </authorList>
    </citation>
    <scope>NUCLEOTIDE SEQUENCE</scope>
</reference>
<comment type="cofactor">
    <cofactor evidence="1">
        <name>Mn(2+)</name>
        <dbReference type="ChEBI" id="CHEBI:29035"/>
    </cofactor>
</comment>
<dbReference type="Pfam" id="PF00293">
    <property type="entry name" value="NUDIX"/>
    <property type="match status" value="1"/>
</dbReference>
<dbReference type="GO" id="GO:0015031">
    <property type="term" value="P:protein transport"/>
    <property type="evidence" value="ECO:0007669"/>
    <property type="project" value="UniProtKB-KW"/>
</dbReference>
<dbReference type="PROSITE" id="PS51462">
    <property type="entry name" value="NUDIX"/>
    <property type="match status" value="1"/>
</dbReference>
<organism evidence="18">
    <name type="scientific">Medioppia subpectinata</name>
    <dbReference type="NCBI Taxonomy" id="1979941"/>
    <lineage>
        <taxon>Eukaryota</taxon>
        <taxon>Metazoa</taxon>
        <taxon>Ecdysozoa</taxon>
        <taxon>Arthropoda</taxon>
        <taxon>Chelicerata</taxon>
        <taxon>Arachnida</taxon>
        <taxon>Acari</taxon>
        <taxon>Acariformes</taxon>
        <taxon>Sarcoptiformes</taxon>
        <taxon>Oribatida</taxon>
        <taxon>Brachypylina</taxon>
        <taxon>Oppioidea</taxon>
        <taxon>Oppiidae</taxon>
        <taxon>Medioppia</taxon>
    </lineage>
</organism>
<evidence type="ECO:0000313" key="19">
    <source>
        <dbReference type="Proteomes" id="UP000759131"/>
    </source>
</evidence>
<feature type="transmembrane region" description="Helical" evidence="16">
    <location>
        <begin position="505"/>
        <end position="525"/>
    </location>
</feature>
<dbReference type="InterPro" id="IPR007193">
    <property type="entry name" value="Upf2/Nmd2_C"/>
</dbReference>
<feature type="compositionally biased region" description="Polar residues" evidence="15">
    <location>
        <begin position="135"/>
        <end position="144"/>
    </location>
</feature>
<dbReference type="Pfam" id="PF03656">
    <property type="entry name" value="Pam16"/>
    <property type="match status" value="1"/>
</dbReference>
<keyword evidence="6" id="KW-0479">Metal-binding</keyword>
<feature type="compositionally biased region" description="Low complexity" evidence="15">
    <location>
        <begin position="11"/>
        <end position="23"/>
    </location>
</feature>
<dbReference type="Gene3D" id="4.10.80.160">
    <property type="match status" value="1"/>
</dbReference>
<dbReference type="FunFam" id="1.10.287.110:FF:000006">
    <property type="entry name" value="Import inner membrane translocase subunit TIM16"/>
    <property type="match status" value="1"/>
</dbReference>
<evidence type="ECO:0000256" key="14">
    <source>
        <dbReference type="ARBA" id="ARBA00023211"/>
    </source>
</evidence>
<dbReference type="PANTHER" id="PTHR12992">
    <property type="entry name" value="NUDIX HYDROLASE"/>
    <property type="match status" value="1"/>
</dbReference>
<dbReference type="Pfam" id="PF04050">
    <property type="entry name" value="Upf2"/>
    <property type="match status" value="1"/>
</dbReference>
<keyword evidence="14" id="KW-0464">Manganese</keyword>
<dbReference type="EMBL" id="OC858942">
    <property type="protein sequence ID" value="CAD7627029.1"/>
    <property type="molecule type" value="Genomic_DNA"/>
</dbReference>
<dbReference type="PANTHER" id="PTHR12992:SF11">
    <property type="entry name" value="MITOCHONDRIAL COENZYME A DIPHOSPHATASE NUDT8"/>
    <property type="match status" value="1"/>
</dbReference>
<dbReference type="InterPro" id="IPR045121">
    <property type="entry name" value="CoAse"/>
</dbReference>
<accession>A0A7R9PZV2</accession>
<feature type="region of interest" description="Disordered" evidence="15">
    <location>
        <begin position="1"/>
        <end position="34"/>
    </location>
</feature>
<dbReference type="Gene3D" id="1.10.287.110">
    <property type="entry name" value="DnaJ domain"/>
    <property type="match status" value="1"/>
</dbReference>
<comment type="subcellular location">
    <subcellularLocation>
        <location evidence="3">Mitochondrion inner membrane</location>
        <topology evidence="3">Peripheral membrane protein</topology>
        <orientation evidence="3">Matrix side</orientation>
    </subcellularLocation>
</comment>
<evidence type="ECO:0000256" key="6">
    <source>
        <dbReference type="ARBA" id="ARBA00022723"/>
    </source>
</evidence>
<dbReference type="Gene3D" id="3.90.79.10">
    <property type="entry name" value="Nucleoside Triphosphate Pyrophosphohydrolase"/>
    <property type="match status" value="1"/>
</dbReference>
<dbReference type="GO" id="GO:0046872">
    <property type="term" value="F:metal ion binding"/>
    <property type="evidence" value="ECO:0007669"/>
    <property type="project" value="UniProtKB-KW"/>
</dbReference>
<evidence type="ECO:0000256" key="16">
    <source>
        <dbReference type="SAM" id="Phobius"/>
    </source>
</evidence>